<accession>A0AAW9SQF2</accession>
<feature type="domain" description="Pyridoxamine 5'-phosphate oxidase N-terminal" evidence="1">
    <location>
        <begin position="8"/>
        <end position="131"/>
    </location>
</feature>
<keyword evidence="2" id="KW-0560">Oxidoreductase</keyword>
<organism evidence="2 3">
    <name type="scientific">Ponticoccus litoralis</name>
    <dbReference type="NCBI Taxonomy" id="422297"/>
    <lineage>
        <taxon>Bacteria</taxon>
        <taxon>Pseudomonadati</taxon>
        <taxon>Pseudomonadota</taxon>
        <taxon>Alphaproteobacteria</taxon>
        <taxon>Rhodobacterales</taxon>
        <taxon>Roseobacteraceae</taxon>
        <taxon>Ponticoccus</taxon>
    </lineage>
</organism>
<dbReference type="Gene3D" id="2.30.110.10">
    <property type="entry name" value="Electron Transport, Fmn-binding Protein, Chain A"/>
    <property type="match status" value="1"/>
</dbReference>
<dbReference type="SUPFAM" id="SSF50475">
    <property type="entry name" value="FMN-binding split barrel"/>
    <property type="match status" value="1"/>
</dbReference>
<protein>
    <submittedName>
        <fullName evidence="2">Pyridoxamine 5'-phosphate oxidase family protein</fullName>
        <ecNumber evidence="2">1.-.-.-</ecNumber>
        <ecNumber evidence="2">1.4.3.5</ecNumber>
    </submittedName>
</protein>
<dbReference type="EMBL" id="JBDNCH010000002">
    <property type="protein sequence ID" value="MEN9062446.1"/>
    <property type="molecule type" value="Genomic_DNA"/>
</dbReference>
<evidence type="ECO:0000313" key="2">
    <source>
        <dbReference type="EMBL" id="MEN9062446.1"/>
    </source>
</evidence>
<dbReference type="AlphaFoldDB" id="A0AAW9SQF2"/>
<dbReference type="EC" id="1.4.3.5" evidence="2"/>
<dbReference type="RefSeq" id="WP_347167416.1">
    <property type="nucleotide sequence ID" value="NZ_JBDNCH010000002.1"/>
</dbReference>
<proteinExistence type="predicted"/>
<name>A0AAW9SQF2_9RHOB</name>
<comment type="caution">
    <text evidence="2">The sequence shown here is derived from an EMBL/GenBank/DDBJ whole genome shotgun (WGS) entry which is preliminary data.</text>
</comment>
<dbReference type="PANTHER" id="PTHR39336:SF1">
    <property type="entry name" value="PYRIDOXAMINE PHOSPHATE OXIDASE FAMILY PROTEIN (AFU_ORTHOLOGUE AFUA_6G11440)"/>
    <property type="match status" value="1"/>
</dbReference>
<evidence type="ECO:0000259" key="1">
    <source>
        <dbReference type="Pfam" id="PF01243"/>
    </source>
</evidence>
<dbReference type="Pfam" id="PF01243">
    <property type="entry name" value="PNPOx_N"/>
    <property type="match status" value="1"/>
</dbReference>
<dbReference type="PANTHER" id="PTHR39336">
    <property type="entry name" value="PYRIDOXAMINE PHOSPHATE OXIDASE FAMILY PROTEIN (AFU_ORTHOLOGUE AFUA_6G11440)"/>
    <property type="match status" value="1"/>
</dbReference>
<evidence type="ECO:0000313" key="3">
    <source>
        <dbReference type="Proteomes" id="UP001428774"/>
    </source>
</evidence>
<keyword evidence="3" id="KW-1185">Reference proteome</keyword>
<dbReference type="InterPro" id="IPR011576">
    <property type="entry name" value="Pyridox_Oxase_N"/>
</dbReference>
<sequence length="183" mass="20163">MAKQFPALTEDHRSFIAAQPLFFVGSAAETGRVNVSPKGMDSLRVMGPNRILWRNLTGSGNETAGHLARVNRITLMWCSFETRPLILRAYGTATVLHAKEPGFAEQDALFPPDPGARQVYDVAVDRVQTSCGYAVPFMDFVEDRRVLEGWAEKKGPEGVRTYWAEKNTATIDGFDTGLPADAD</sequence>
<dbReference type="InterPro" id="IPR012349">
    <property type="entry name" value="Split_barrel_FMN-bd"/>
</dbReference>
<dbReference type="Proteomes" id="UP001428774">
    <property type="component" value="Unassembled WGS sequence"/>
</dbReference>
<gene>
    <name evidence="2" type="ORF">ABFB10_17085</name>
</gene>
<dbReference type="EC" id="1.-.-.-" evidence="2"/>
<dbReference type="GO" id="GO:0004733">
    <property type="term" value="F:pyridoxamine phosphate oxidase activity"/>
    <property type="evidence" value="ECO:0007669"/>
    <property type="project" value="UniProtKB-EC"/>
</dbReference>
<reference evidence="2 3" key="1">
    <citation type="submission" date="2024-05" db="EMBL/GenBank/DDBJ databases">
        <title>Genome sequence of Ponticoccus litoralis KCCM 90028.</title>
        <authorList>
            <person name="Kim J.M."/>
            <person name="Lee J.K."/>
            <person name="Choi B.J."/>
            <person name="Bayburt H."/>
            <person name="Baek J.H."/>
            <person name="Jeon C.O."/>
        </authorList>
    </citation>
    <scope>NUCLEOTIDE SEQUENCE [LARGE SCALE GENOMIC DNA]</scope>
    <source>
        <strain evidence="2 3">KCCM 90028</strain>
    </source>
</reference>